<proteinExistence type="predicted"/>
<gene>
    <name evidence="7" type="ORF">GSLYS_00001034001</name>
</gene>
<evidence type="ECO:0000313" key="7">
    <source>
        <dbReference type="EMBL" id="CAL1526857.1"/>
    </source>
</evidence>
<accession>A0AAV2GZL8</accession>
<keyword evidence="4 5" id="KW-0472">Membrane</keyword>
<keyword evidence="8" id="KW-1185">Reference proteome</keyword>
<dbReference type="GO" id="GO:0140359">
    <property type="term" value="F:ABC-type transporter activity"/>
    <property type="evidence" value="ECO:0007669"/>
    <property type="project" value="InterPro"/>
</dbReference>
<keyword evidence="3 5" id="KW-1133">Transmembrane helix</keyword>
<evidence type="ECO:0000256" key="1">
    <source>
        <dbReference type="ARBA" id="ARBA00004141"/>
    </source>
</evidence>
<name>A0AAV2GZL8_LYMST</name>
<evidence type="ECO:0000259" key="6">
    <source>
        <dbReference type="Pfam" id="PF12698"/>
    </source>
</evidence>
<protein>
    <recommendedName>
        <fullName evidence="6">ABC-2 type transporter transmembrane domain-containing protein</fullName>
    </recommendedName>
</protein>
<dbReference type="Proteomes" id="UP001497497">
    <property type="component" value="Unassembled WGS sequence"/>
</dbReference>
<sequence length="137" mass="15756">TNVPTNLRFKILVDKKSWSDNAHGENFLYGLNGVLVTQQQVAQMFLNYWQRTRQHRQQYAINISTQKMPSGPLYTRDKTAARLTLALTFGFFFIGLACLTARDIVEERETKVKDALQMLGVNLLTYWMALVITNVLL</sequence>
<feature type="non-terminal residue" evidence="7">
    <location>
        <position position="137"/>
    </location>
</feature>
<dbReference type="EMBL" id="CAXITT010000009">
    <property type="protein sequence ID" value="CAL1526857.1"/>
    <property type="molecule type" value="Genomic_DNA"/>
</dbReference>
<dbReference type="InterPro" id="IPR013525">
    <property type="entry name" value="ABC2_TM"/>
</dbReference>
<evidence type="ECO:0000256" key="2">
    <source>
        <dbReference type="ARBA" id="ARBA00022692"/>
    </source>
</evidence>
<dbReference type="GO" id="GO:0016020">
    <property type="term" value="C:membrane"/>
    <property type="evidence" value="ECO:0007669"/>
    <property type="project" value="UniProtKB-SubCell"/>
</dbReference>
<comment type="subcellular location">
    <subcellularLocation>
        <location evidence="1">Membrane</location>
        <topology evidence="1">Multi-pass membrane protein</topology>
    </subcellularLocation>
</comment>
<evidence type="ECO:0000256" key="5">
    <source>
        <dbReference type="SAM" id="Phobius"/>
    </source>
</evidence>
<keyword evidence="2 5" id="KW-0812">Transmembrane</keyword>
<feature type="non-terminal residue" evidence="7">
    <location>
        <position position="1"/>
    </location>
</feature>
<evidence type="ECO:0000313" key="8">
    <source>
        <dbReference type="Proteomes" id="UP001497497"/>
    </source>
</evidence>
<evidence type="ECO:0000256" key="4">
    <source>
        <dbReference type="ARBA" id="ARBA00023136"/>
    </source>
</evidence>
<evidence type="ECO:0000256" key="3">
    <source>
        <dbReference type="ARBA" id="ARBA00022989"/>
    </source>
</evidence>
<reference evidence="7 8" key="1">
    <citation type="submission" date="2024-04" db="EMBL/GenBank/DDBJ databases">
        <authorList>
            <consortium name="Genoscope - CEA"/>
            <person name="William W."/>
        </authorList>
    </citation>
    <scope>NUCLEOTIDE SEQUENCE [LARGE SCALE GENOMIC DNA]</scope>
</reference>
<dbReference type="AlphaFoldDB" id="A0AAV2GZL8"/>
<feature type="domain" description="ABC-2 type transporter transmembrane" evidence="6">
    <location>
        <begin position="39"/>
        <end position="136"/>
    </location>
</feature>
<feature type="transmembrane region" description="Helical" evidence="5">
    <location>
        <begin position="119"/>
        <end position="136"/>
    </location>
</feature>
<feature type="transmembrane region" description="Helical" evidence="5">
    <location>
        <begin position="80"/>
        <end position="99"/>
    </location>
</feature>
<dbReference type="Pfam" id="PF12698">
    <property type="entry name" value="ABC2_membrane_3"/>
    <property type="match status" value="1"/>
</dbReference>
<comment type="caution">
    <text evidence="7">The sequence shown here is derived from an EMBL/GenBank/DDBJ whole genome shotgun (WGS) entry which is preliminary data.</text>
</comment>
<organism evidence="7 8">
    <name type="scientific">Lymnaea stagnalis</name>
    <name type="common">Great pond snail</name>
    <name type="synonym">Helix stagnalis</name>
    <dbReference type="NCBI Taxonomy" id="6523"/>
    <lineage>
        <taxon>Eukaryota</taxon>
        <taxon>Metazoa</taxon>
        <taxon>Spiralia</taxon>
        <taxon>Lophotrochozoa</taxon>
        <taxon>Mollusca</taxon>
        <taxon>Gastropoda</taxon>
        <taxon>Heterobranchia</taxon>
        <taxon>Euthyneura</taxon>
        <taxon>Panpulmonata</taxon>
        <taxon>Hygrophila</taxon>
        <taxon>Lymnaeoidea</taxon>
        <taxon>Lymnaeidae</taxon>
        <taxon>Lymnaea</taxon>
    </lineage>
</organism>